<dbReference type="InterPro" id="IPR052019">
    <property type="entry name" value="F420H2_bilvrd_red/Heme_oxyg"/>
</dbReference>
<dbReference type="AlphaFoldDB" id="A0A9E6Y2W7"/>
<gene>
    <name evidence="3" type="ORF">DSM104329_04972</name>
</gene>
<evidence type="ECO:0000259" key="2">
    <source>
        <dbReference type="Pfam" id="PF01243"/>
    </source>
</evidence>
<dbReference type="GO" id="GO:0005829">
    <property type="term" value="C:cytosol"/>
    <property type="evidence" value="ECO:0007669"/>
    <property type="project" value="TreeGrafter"/>
</dbReference>
<dbReference type="KEGG" id="sbae:DSM104329_04972"/>
<sequence>MFAGARVARLATVGPNGAPHLVPMVFALDREASRDGGGTVYSAVDAKPKRTTKLRRLDNVRANPRVALLADHYEHDWTALWWVRADGHGRVIEPDEPEAQHAVALLAARYEQYAATPPTGPVLAIDVERWTGWRAR</sequence>
<dbReference type="InterPro" id="IPR011576">
    <property type="entry name" value="Pyridox_Oxase_N"/>
</dbReference>
<dbReference type="NCBIfam" id="TIGR03668">
    <property type="entry name" value="Rv0121_F420"/>
    <property type="match status" value="1"/>
</dbReference>
<evidence type="ECO:0000313" key="3">
    <source>
        <dbReference type="EMBL" id="UGS38542.1"/>
    </source>
</evidence>
<reference evidence="3" key="1">
    <citation type="journal article" date="2022" name="Int. J. Syst. Evol. Microbiol.">
        <title>Pseudomonas aegrilactucae sp. nov. and Pseudomonas morbosilactucae sp. nov., pathogens causing bacterial rot of lettuce in Japan.</title>
        <authorList>
            <person name="Sawada H."/>
            <person name="Fujikawa T."/>
            <person name="Satou M."/>
        </authorList>
    </citation>
    <scope>NUCLEOTIDE SEQUENCE</scope>
    <source>
        <strain evidence="3">0166_1</strain>
    </source>
</reference>
<evidence type="ECO:0000256" key="1">
    <source>
        <dbReference type="ARBA" id="ARBA00023002"/>
    </source>
</evidence>
<dbReference type="PANTHER" id="PTHR35176">
    <property type="entry name" value="HEME OXYGENASE HI_0854-RELATED"/>
    <property type="match status" value="1"/>
</dbReference>
<dbReference type="InterPro" id="IPR012349">
    <property type="entry name" value="Split_barrel_FMN-bd"/>
</dbReference>
<dbReference type="Gene3D" id="2.30.110.10">
    <property type="entry name" value="Electron Transport, Fmn-binding Protein, Chain A"/>
    <property type="match status" value="1"/>
</dbReference>
<accession>A0A9E6Y2W7</accession>
<keyword evidence="4" id="KW-1185">Reference proteome</keyword>
<name>A0A9E6Y2W7_9ACTN</name>
<dbReference type="GO" id="GO:0016627">
    <property type="term" value="F:oxidoreductase activity, acting on the CH-CH group of donors"/>
    <property type="evidence" value="ECO:0007669"/>
    <property type="project" value="TreeGrafter"/>
</dbReference>
<dbReference type="PANTHER" id="PTHR35176:SF2">
    <property type="entry name" value="F420H(2)-DEPENDENT REDUCTASE RV1155"/>
    <property type="match status" value="1"/>
</dbReference>
<dbReference type="InterPro" id="IPR019967">
    <property type="entry name" value="F420-dep_enz_PPOX_Rv0121"/>
</dbReference>
<dbReference type="EMBL" id="CP087164">
    <property type="protein sequence ID" value="UGS38542.1"/>
    <property type="molecule type" value="Genomic_DNA"/>
</dbReference>
<dbReference type="GO" id="GO:0070967">
    <property type="term" value="F:coenzyme F420 binding"/>
    <property type="evidence" value="ECO:0007669"/>
    <property type="project" value="TreeGrafter"/>
</dbReference>
<proteinExistence type="predicted"/>
<evidence type="ECO:0000313" key="4">
    <source>
        <dbReference type="Proteomes" id="UP001162834"/>
    </source>
</evidence>
<dbReference type="Pfam" id="PF01243">
    <property type="entry name" value="PNPOx_N"/>
    <property type="match status" value="1"/>
</dbReference>
<feature type="domain" description="Pyridoxamine 5'-phosphate oxidase N-terminal" evidence="2">
    <location>
        <begin position="3"/>
        <end position="133"/>
    </location>
</feature>
<dbReference type="Proteomes" id="UP001162834">
    <property type="component" value="Chromosome"/>
</dbReference>
<protein>
    <recommendedName>
        <fullName evidence="2">Pyridoxamine 5'-phosphate oxidase N-terminal domain-containing protein</fullName>
    </recommendedName>
</protein>
<organism evidence="3 4">
    <name type="scientific">Capillimicrobium parvum</name>
    <dbReference type="NCBI Taxonomy" id="2884022"/>
    <lineage>
        <taxon>Bacteria</taxon>
        <taxon>Bacillati</taxon>
        <taxon>Actinomycetota</taxon>
        <taxon>Thermoleophilia</taxon>
        <taxon>Solirubrobacterales</taxon>
        <taxon>Capillimicrobiaceae</taxon>
        <taxon>Capillimicrobium</taxon>
    </lineage>
</organism>
<dbReference type="SUPFAM" id="SSF50475">
    <property type="entry name" value="FMN-binding split barrel"/>
    <property type="match status" value="1"/>
</dbReference>
<keyword evidence="1" id="KW-0560">Oxidoreductase</keyword>